<evidence type="ECO:0000313" key="2">
    <source>
        <dbReference type="EMBL" id="MEO3693451.1"/>
    </source>
</evidence>
<keyword evidence="2" id="KW-0328">Glycosyltransferase</keyword>
<dbReference type="Pfam" id="PF13439">
    <property type="entry name" value="Glyco_transf_4"/>
    <property type="match status" value="1"/>
</dbReference>
<dbReference type="Proteomes" id="UP001495147">
    <property type="component" value="Unassembled WGS sequence"/>
</dbReference>
<dbReference type="CDD" id="cd03811">
    <property type="entry name" value="GT4_GT28_WabH-like"/>
    <property type="match status" value="1"/>
</dbReference>
<dbReference type="EC" id="2.4.-.-" evidence="2"/>
<evidence type="ECO:0000313" key="3">
    <source>
        <dbReference type="Proteomes" id="UP001495147"/>
    </source>
</evidence>
<reference evidence="2 3" key="1">
    <citation type="submission" date="2024-05" db="EMBL/GenBank/DDBJ databases">
        <title>Roseateles sp. DJS-2-20 16S ribosomal RNA gene Genome sequencing and assembly.</title>
        <authorList>
            <person name="Woo H."/>
        </authorList>
    </citation>
    <scope>NUCLEOTIDE SEQUENCE [LARGE SCALE GENOMIC DNA]</scope>
    <source>
        <strain evidence="2 3">DJS-2-20</strain>
    </source>
</reference>
<dbReference type="RefSeq" id="WP_347706266.1">
    <property type="nucleotide sequence ID" value="NZ_JBDPZD010000007.1"/>
</dbReference>
<keyword evidence="3" id="KW-1185">Reference proteome</keyword>
<dbReference type="EMBL" id="JBDPZD010000007">
    <property type="protein sequence ID" value="MEO3693451.1"/>
    <property type="molecule type" value="Genomic_DNA"/>
</dbReference>
<evidence type="ECO:0000259" key="1">
    <source>
        <dbReference type="Pfam" id="PF13439"/>
    </source>
</evidence>
<dbReference type="PANTHER" id="PTHR12526">
    <property type="entry name" value="GLYCOSYLTRANSFERASE"/>
    <property type="match status" value="1"/>
</dbReference>
<dbReference type="InterPro" id="IPR028098">
    <property type="entry name" value="Glyco_trans_4-like_N"/>
</dbReference>
<name>A0ABV0G6T8_9BURK</name>
<protein>
    <submittedName>
        <fullName evidence="2">Glycosyltransferase</fullName>
        <ecNumber evidence="2">2.4.-.-</ecNumber>
    </submittedName>
</protein>
<keyword evidence="2" id="KW-0808">Transferase</keyword>
<dbReference type="SUPFAM" id="SSF53756">
    <property type="entry name" value="UDP-Glycosyltransferase/glycogen phosphorylase"/>
    <property type="match status" value="1"/>
</dbReference>
<dbReference type="GO" id="GO:0016757">
    <property type="term" value="F:glycosyltransferase activity"/>
    <property type="evidence" value="ECO:0007669"/>
    <property type="project" value="UniProtKB-KW"/>
</dbReference>
<gene>
    <name evidence="2" type="ORF">ABDJ85_18410</name>
</gene>
<accession>A0ABV0G6T8</accession>
<sequence>MEFREALTIAHVVFSSRLAGGERHCVDLANAQAALGHCVHVIGTAGSAVRAALAPNVEFHGLALPLLRGRRVAALVRRLGAQVCHGHLGPACKAVARVPGVARVGTLHVGYKAHHHARMDALVCVNRAQFRGLPDERQACAEVVYNWAPVRPESRVVPGRLRAELGLQDGQRLVGFLGRLHLTKGVDLLAEAFSRHAPPDACLALLGDGPARAELEACAARDPRIRLLGQREDVEQALADFDLFVSPSREDAFPLAVLEAMRAGCPIVASETQGPLEMLAGQPASLVPVGDADALGRALAEALRAPRERLSYAMDAFGRDQAVARIVALYRQAVRRALQPEPARIPEGHEPALHA</sequence>
<feature type="domain" description="Glycosyltransferase subfamily 4-like N-terminal" evidence="1">
    <location>
        <begin position="20"/>
        <end position="119"/>
    </location>
</feature>
<dbReference type="Pfam" id="PF13692">
    <property type="entry name" value="Glyco_trans_1_4"/>
    <property type="match status" value="1"/>
</dbReference>
<organism evidence="2 3">
    <name type="scientific">Roseateles paludis</name>
    <dbReference type="NCBI Taxonomy" id="3145238"/>
    <lineage>
        <taxon>Bacteria</taxon>
        <taxon>Pseudomonadati</taxon>
        <taxon>Pseudomonadota</taxon>
        <taxon>Betaproteobacteria</taxon>
        <taxon>Burkholderiales</taxon>
        <taxon>Sphaerotilaceae</taxon>
        <taxon>Roseateles</taxon>
    </lineage>
</organism>
<comment type="caution">
    <text evidence="2">The sequence shown here is derived from an EMBL/GenBank/DDBJ whole genome shotgun (WGS) entry which is preliminary data.</text>
</comment>
<proteinExistence type="predicted"/>
<dbReference type="Gene3D" id="3.40.50.2000">
    <property type="entry name" value="Glycogen Phosphorylase B"/>
    <property type="match status" value="2"/>
</dbReference>